<dbReference type="GO" id="GO:0006535">
    <property type="term" value="P:cysteine biosynthetic process from serine"/>
    <property type="evidence" value="ECO:0007669"/>
    <property type="project" value="InterPro"/>
</dbReference>
<dbReference type="GO" id="GO:0009001">
    <property type="term" value="F:serine O-acetyltransferase activity"/>
    <property type="evidence" value="ECO:0007669"/>
    <property type="project" value="UniProtKB-EC"/>
</dbReference>
<dbReference type="InterPro" id="IPR005881">
    <property type="entry name" value="Ser_O-AcTrfase"/>
</dbReference>
<evidence type="ECO:0000256" key="5">
    <source>
        <dbReference type="PIRNR" id="PIRNR000441"/>
    </source>
</evidence>
<dbReference type="AlphaFoldDB" id="A0A1C9IGH5"/>
<evidence type="ECO:0000256" key="3">
    <source>
        <dbReference type="ARBA" id="ARBA00022679"/>
    </source>
</evidence>
<protein>
    <recommendedName>
        <fullName evidence="2 5">Serine acetyltransferase</fullName>
        <ecNumber evidence="5">2.3.1.30</ecNumber>
    </recommendedName>
</protein>
<reference evidence="7" key="1">
    <citation type="journal article" date="2016" name="Appl. Environ. Microbiol.">
        <title>Novel capsular polysaccharide Loci and new diagnostic tools for high-throughput capsular gene typing in Streptococcus suis.</title>
        <authorList>
            <person name="Zheng H."/>
            <person name="Bai X."/>
            <person name="Xu J."/>
        </authorList>
    </citation>
    <scope>NUCLEOTIDE SEQUENCE</scope>
    <source>
        <strain evidence="6">YS525</strain>
        <strain evidence="7">YS555</strain>
    </source>
</reference>
<dbReference type="EMBL" id="KU983475">
    <property type="protein sequence ID" value="AOP03447.1"/>
    <property type="molecule type" value="Genomic_DNA"/>
</dbReference>
<accession>A0A1C9IGH5</accession>
<dbReference type="SUPFAM" id="SSF51161">
    <property type="entry name" value="Trimeric LpxA-like enzymes"/>
    <property type="match status" value="1"/>
</dbReference>
<keyword evidence="4 5" id="KW-0012">Acyltransferase</keyword>
<dbReference type="Gene3D" id="2.160.10.10">
    <property type="entry name" value="Hexapeptide repeat proteins"/>
    <property type="match status" value="1"/>
</dbReference>
<name>A0A1C9IGH5_STRSU</name>
<evidence type="ECO:0000313" key="7">
    <source>
        <dbReference type="EMBL" id="AOP03447.1"/>
    </source>
</evidence>
<organism evidence="7">
    <name type="scientific">Streptococcus suis</name>
    <dbReference type="NCBI Taxonomy" id="1307"/>
    <lineage>
        <taxon>Bacteria</taxon>
        <taxon>Bacillati</taxon>
        <taxon>Bacillota</taxon>
        <taxon>Bacilli</taxon>
        <taxon>Lactobacillales</taxon>
        <taxon>Streptococcaceae</taxon>
        <taxon>Streptococcus</taxon>
    </lineage>
</organism>
<dbReference type="EC" id="2.3.1.30" evidence="5"/>
<evidence type="ECO:0000256" key="1">
    <source>
        <dbReference type="ARBA" id="ARBA00007274"/>
    </source>
</evidence>
<evidence type="ECO:0000256" key="2">
    <source>
        <dbReference type="ARBA" id="ARBA00018522"/>
    </source>
</evidence>
<dbReference type="PANTHER" id="PTHR42811">
    <property type="entry name" value="SERINE ACETYLTRANSFERASE"/>
    <property type="match status" value="1"/>
</dbReference>
<evidence type="ECO:0000313" key="6">
    <source>
        <dbReference type="EMBL" id="AOP03115.1"/>
    </source>
</evidence>
<keyword evidence="3 5" id="KW-0808">Transferase</keyword>
<evidence type="ECO:0000256" key="4">
    <source>
        <dbReference type="ARBA" id="ARBA00023315"/>
    </source>
</evidence>
<dbReference type="InterPro" id="IPR001451">
    <property type="entry name" value="Hexapep"/>
</dbReference>
<proteinExistence type="inferred from homology"/>
<dbReference type="InterPro" id="IPR045304">
    <property type="entry name" value="LbH_SAT"/>
</dbReference>
<dbReference type="PIRSF" id="PIRSF000441">
    <property type="entry name" value="CysE"/>
    <property type="match status" value="1"/>
</dbReference>
<comment type="catalytic activity">
    <reaction evidence="5">
        <text>L-serine + acetyl-CoA = O-acetyl-L-serine + CoA</text>
        <dbReference type="Rhea" id="RHEA:24560"/>
        <dbReference type="ChEBI" id="CHEBI:33384"/>
        <dbReference type="ChEBI" id="CHEBI:57287"/>
        <dbReference type="ChEBI" id="CHEBI:57288"/>
        <dbReference type="ChEBI" id="CHEBI:58340"/>
        <dbReference type="EC" id="2.3.1.30"/>
    </reaction>
</comment>
<dbReference type="EMBL" id="KU665281">
    <property type="protein sequence ID" value="AOP03115.1"/>
    <property type="molecule type" value="Genomic_DNA"/>
</dbReference>
<dbReference type="GO" id="GO:0005737">
    <property type="term" value="C:cytoplasm"/>
    <property type="evidence" value="ECO:0007669"/>
    <property type="project" value="InterPro"/>
</dbReference>
<dbReference type="CDD" id="cd03354">
    <property type="entry name" value="LbH_SAT"/>
    <property type="match status" value="1"/>
</dbReference>
<comment type="similarity">
    <text evidence="1 5">Belongs to the transferase hexapeptide repeat family.</text>
</comment>
<dbReference type="Pfam" id="PF00132">
    <property type="entry name" value="Hexapep"/>
    <property type="match status" value="1"/>
</dbReference>
<sequence>MVEFFPTPSYSAVSYKKRYSMKKILKFLLIEHYRINSIVYFISNSKLTFLKTLLRNYLRKKYHIIIGGAVEIKENLVFPHPMNILIGNEVKIGKNCRIYHDVTLGQNKSIFPIIHDNVIIYPGAKIIGKVVVGANSIVGANAVVTKDIPENSIVGGVPAKIIGIRGTEDEYY</sequence>
<dbReference type="InterPro" id="IPR011004">
    <property type="entry name" value="Trimer_LpxA-like_sf"/>
</dbReference>
<gene>
    <name evidence="7" type="primary">cpsQ</name>
    <name evidence="6" type="ORF">YS525-orf15</name>
    <name evidence="7" type="ORF">YS555-orf15</name>
</gene>